<evidence type="ECO:0000313" key="2">
    <source>
        <dbReference type="Proteomes" id="UP001527882"/>
    </source>
</evidence>
<dbReference type="RefSeq" id="WP_269881047.1">
    <property type="nucleotide sequence ID" value="NZ_JAQAGZ010000005.1"/>
</dbReference>
<protein>
    <submittedName>
        <fullName evidence="1">Uncharacterized protein</fullName>
    </submittedName>
</protein>
<keyword evidence="2" id="KW-1185">Reference proteome</keyword>
<sequence>MILYQLAKRLEQRKRLQQTIDVTDGDVKALITQKEQVEEQLHTQAAVWSEEGQDEFLLASLTPDNEWLQDTMH</sequence>
<evidence type="ECO:0000313" key="1">
    <source>
        <dbReference type="EMBL" id="MCZ8512601.1"/>
    </source>
</evidence>
<proteinExistence type="predicted"/>
<organism evidence="1 2">
    <name type="scientific">Paenibacillus gyeongsangnamensis</name>
    <dbReference type="NCBI Taxonomy" id="3388067"/>
    <lineage>
        <taxon>Bacteria</taxon>
        <taxon>Bacillati</taxon>
        <taxon>Bacillota</taxon>
        <taxon>Bacilli</taxon>
        <taxon>Bacillales</taxon>
        <taxon>Paenibacillaceae</taxon>
        <taxon>Paenibacillus</taxon>
    </lineage>
</organism>
<accession>A0ABT4Q726</accession>
<gene>
    <name evidence="1" type="ORF">O9H85_09285</name>
</gene>
<reference evidence="1 2" key="1">
    <citation type="submission" date="2022-12" db="EMBL/GenBank/DDBJ databases">
        <title>Draft genome sequence of Paenibacillus sp. dW9.</title>
        <authorList>
            <person name="Choi E.-W."/>
            <person name="Kim D.-U."/>
        </authorList>
    </citation>
    <scope>NUCLEOTIDE SEQUENCE [LARGE SCALE GENOMIC DNA]</scope>
    <source>
        <strain evidence="2">dW9</strain>
    </source>
</reference>
<dbReference type="EMBL" id="JAQAGZ010000005">
    <property type="protein sequence ID" value="MCZ8512601.1"/>
    <property type="molecule type" value="Genomic_DNA"/>
</dbReference>
<comment type="caution">
    <text evidence="1">The sequence shown here is derived from an EMBL/GenBank/DDBJ whole genome shotgun (WGS) entry which is preliminary data.</text>
</comment>
<dbReference type="Proteomes" id="UP001527882">
    <property type="component" value="Unassembled WGS sequence"/>
</dbReference>
<name>A0ABT4Q726_9BACL</name>